<evidence type="ECO:0000256" key="5">
    <source>
        <dbReference type="SAM" id="Phobius"/>
    </source>
</evidence>
<dbReference type="RefSeq" id="WP_142704202.1">
    <property type="nucleotide sequence ID" value="NZ_VIRS01000005.1"/>
</dbReference>
<dbReference type="Proteomes" id="UP000317982">
    <property type="component" value="Unassembled WGS sequence"/>
</dbReference>
<evidence type="ECO:0000256" key="4">
    <source>
        <dbReference type="ARBA" id="ARBA00023136"/>
    </source>
</evidence>
<dbReference type="InParanoid" id="A0A545AVH7"/>
<evidence type="ECO:0000256" key="3">
    <source>
        <dbReference type="ARBA" id="ARBA00022989"/>
    </source>
</evidence>
<keyword evidence="4 5" id="KW-0472">Membrane</keyword>
<comment type="caution">
    <text evidence="6">The sequence shown here is derived from an EMBL/GenBank/DDBJ whole genome shotgun (WGS) entry which is preliminary data.</text>
</comment>
<name>A0A545AVH7_9ACTN</name>
<feature type="transmembrane region" description="Helical" evidence="5">
    <location>
        <begin position="86"/>
        <end position="109"/>
    </location>
</feature>
<evidence type="ECO:0000256" key="2">
    <source>
        <dbReference type="ARBA" id="ARBA00022692"/>
    </source>
</evidence>
<protein>
    <recommendedName>
        <fullName evidence="8">Aquaporin family protein</fullName>
    </recommendedName>
</protein>
<sequence>MSGVKTSASVRPVAAEFVGSAVLAAVVVGSGIAATQLSTDVGMQLSENAAATAAGLFALILMFDHPAITIGRTLSDTFAGIAPGSVLPFVVAQVVGGLIVGVGLVWLLYPTLTAADASDAVVPTINDPRQPDRAPASN</sequence>
<dbReference type="EMBL" id="VIRS01000005">
    <property type="protein sequence ID" value="TQS45337.1"/>
    <property type="molecule type" value="Genomic_DNA"/>
</dbReference>
<accession>A0A545AVH7</accession>
<evidence type="ECO:0000313" key="7">
    <source>
        <dbReference type="Proteomes" id="UP000317982"/>
    </source>
</evidence>
<organism evidence="6 7">
    <name type="scientific">Cryptosporangium phraense</name>
    <dbReference type="NCBI Taxonomy" id="2593070"/>
    <lineage>
        <taxon>Bacteria</taxon>
        <taxon>Bacillati</taxon>
        <taxon>Actinomycetota</taxon>
        <taxon>Actinomycetes</taxon>
        <taxon>Cryptosporangiales</taxon>
        <taxon>Cryptosporangiaceae</taxon>
        <taxon>Cryptosporangium</taxon>
    </lineage>
</organism>
<keyword evidence="3 5" id="KW-1133">Transmembrane helix</keyword>
<dbReference type="Gene3D" id="1.20.1080.10">
    <property type="entry name" value="Glycerol uptake facilitator protein"/>
    <property type="match status" value="1"/>
</dbReference>
<dbReference type="Pfam" id="PF00230">
    <property type="entry name" value="MIP"/>
    <property type="match status" value="1"/>
</dbReference>
<proteinExistence type="predicted"/>
<feature type="transmembrane region" description="Helical" evidence="5">
    <location>
        <begin position="53"/>
        <end position="74"/>
    </location>
</feature>
<dbReference type="SUPFAM" id="SSF81338">
    <property type="entry name" value="Aquaporin-like"/>
    <property type="match status" value="1"/>
</dbReference>
<reference evidence="6 7" key="1">
    <citation type="submission" date="2019-07" db="EMBL/GenBank/DDBJ databases">
        <title>Cryptosporangium phraense sp. nov., isolated from plant litter.</title>
        <authorList>
            <person name="Suriyachadkun C."/>
        </authorList>
    </citation>
    <scope>NUCLEOTIDE SEQUENCE [LARGE SCALE GENOMIC DNA]</scope>
    <source>
        <strain evidence="6 7">A-T 5661</strain>
    </source>
</reference>
<keyword evidence="7" id="KW-1185">Reference proteome</keyword>
<dbReference type="AlphaFoldDB" id="A0A545AVH7"/>
<gene>
    <name evidence="6" type="ORF">FL583_09625</name>
</gene>
<evidence type="ECO:0008006" key="8">
    <source>
        <dbReference type="Google" id="ProtNLM"/>
    </source>
</evidence>
<dbReference type="InterPro" id="IPR023271">
    <property type="entry name" value="Aquaporin-like"/>
</dbReference>
<comment type="subcellular location">
    <subcellularLocation>
        <location evidence="1">Membrane</location>
        <topology evidence="1">Multi-pass membrane protein</topology>
    </subcellularLocation>
</comment>
<evidence type="ECO:0000313" key="6">
    <source>
        <dbReference type="EMBL" id="TQS45337.1"/>
    </source>
</evidence>
<feature type="transmembrane region" description="Helical" evidence="5">
    <location>
        <begin position="12"/>
        <end position="33"/>
    </location>
</feature>
<evidence type="ECO:0000256" key="1">
    <source>
        <dbReference type="ARBA" id="ARBA00004141"/>
    </source>
</evidence>
<keyword evidence="2 5" id="KW-0812">Transmembrane</keyword>
<dbReference type="GO" id="GO:0015267">
    <property type="term" value="F:channel activity"/>
    <property type="evidence" value="ECO:0007669"/>
    <property type="project" value="InterPro"/>
</dbReference>
<dbReference type="GO" id="GO:0016020">
    <property type="term" value="C:membrane"/>
    <property type="evidence" value="ECO:0007669"/>
    <property type="project" value="UniProtKB-SubCell"/>
</dbReference>
<dbReference type="OrthoDB" id="9807293at2"/>
<dbReference type="InterPro" id="IPR000425">
    <property type="entry name" value="MIP"/>
</dbReference>